<protein>
    <recommendedName>
        <fullName evidence="4">MFS transporter</fullName>
    </recommendedName>
</protein>
<feature type="transmembrane region" description="Helical" evidence="1">
    <location>
        <begin position="63"/>
        <end position="80"/>
    </location>
</feature>
<dbReference type="RefSeq" id="WP_369314662.1">
    <property type="nucleotide sequence ID" value="NZ_JBEHZE010000002.1"/>
</dbReference>
<accession>A0ABV3Z8W5</accession>
<keyword evidence="1" id="KW-1133">Transmembrane helix</keyword>
<dbReference type="Proteomes" id="UP001560685">
    <property type="component" value="Unassembled WGS sequence"/>
</dbReference>
<gene>
    <name evidence="2" type="ORF">ABFZ84_13775</name>
</gene>
<name>A0ABV3Z8W5_9PROT</name>
<evidence type="ECO:0000256" key="1">
    <source>
        <dbReference type="SAM" id="Phobius"/>
    </source>
</evidence>
<reference evidence="2 3" key="1">
    <citation type="submission" date="2024-05" db="EMBL/GenBank/DDBJ databases">
        <title>Three bacterial strains, DH-69, EH-24, and ECK-19 isolated from coastal sediments.</title>
        <authorList>
            <person name="Ye Y.-Q."/>
            <person name="Du Z.-J."/>
        </authorList>
    </citation>
    <scope>NUCLEOTIDE SEQUENCE [LARGE SCALE GENOMIC DNA]</scope>
    <source>
        <strain evidence="2 3">ECK-19</strain>
    </source>
</reference>
<evidence type="ECO:0008006" key="4">
    <source>
        <dbReference type="Google" id="ProtNLM"/>
    </source>
</evidence>
<keyword evidence="1" id="KW-0812">Transmembrane</keyword>
<keyword evidence="3" id="KW-1185">Reference proteome</keyword>
<sequence length="87" mass="9320">MRILIAILIFLAGCGSVAYSYIAAFVQIAMDLETTQSVGAATSIMMETLQRIASGDIPQSTGFLYFGALLIAFSFVYLIGKKKTNDG</sequence>
<proteinExistence type="predicted"/>
<comment type="caution">
    <text evidence="2">The sequence shown here is derived from an EMBL/GenBank/DDBJ whole genome shotgun (WGS) entry which is preliminary data.</text>
</comment>
<keyword evidence="1" id="KW-0472">Membrane</keyword>
<evidence type="ECO:0000313" key="3">
    <source>
        <dbReference type="Proteomes" id="UP001560685"/>
    </source>
</evidence>
<evidence type="ECO:0000313" key="2">
    <source>
        <dbReference type="EMBL" id="MEX6634617.1"/>
    </source>
</evidence>
<organism evidence="2 3">
    <name type="scientific">Hyphococcus lacteus</name>
    <dbReference type="NCBI Taxonomy" id="3143536"/>
    <lineage>
        <taxon>Bacteria</taxon>
        <taxon>Pseudomonadati</taxon>
        <taxon>Pseudomonadota</taxon>
        <taxon>Alphaproteobacteria</taxon>
        <taxon>Parvularculales</taxon>
        <taxon>Parvularculaceae</taxon>
        <taxon>Hyphococcus</taxon>
    </lineage>
</organism>
<dbReference type="EMBL" id="JBEHZE010000002">
    <property type="protein sequence ID" value="MEX6634617.1"/>
    <property type="molecule type" value="Genomic_DNA"/>
</dbReference>